<dbReference type="Proteomes" id="UP001244341">
    <property type="component" value="Chromosome 5b"/>
</dbReference>
<protein>
    <submittedName>
        <fullName evidence="1">Uncharacterized protein</fullName>
    </submittedName>
</protein>
<reference evidence="1 2" key="1">
    <citation type="submission" date="2023-05" db="EMBL/GenBank/DDBJ databases">
        <title>A 100% complete, gapless, phased diploid assembly of the Scenedesmus obliquus UTEX 3031 genome.</title>
        <authorList>
            <person name="Biondi T.C."/>
            <person name="Hanschen E.R."/>
            <person name="Kwon T."/>
            <person name="Eng W."/>
            <person name="Kruse C.P.S."/>
            <person name="Koehler S.I."/>
            <person name="Kunde Y."/>
            <person name="Gleasner C.D."/>
            <person name="You Mak K.T."/>
            <person name="Polle J."/>
            <person name="Hovde B.T."/>
            <person name="Starkenburg S.R."/>
        </authorList>
    </citation>
    <scope>NUCLEOTIDE SEQUENCE [LARGE SCALE GENOMIC DNA]</scope>
    <source>
        <strain evidence="1 2">DOE0152z</strain>
    </source>
</reference>
<proteinExistence type="predicted"/>
<evidence type="ECO:0000313" key="1">
    <source>
        <dbReference type="EMBL" id="WIA14083.1"/>
    </source>
</evidence>
<accession>A0ABY8TY53</accession>
<organism evidence="1 2">
    <name type="scientific">Tetradesmus obliquus</name>
    <name type="common">Green alga</name>
    <name type="synonym">Acutodesmus obliquus</name>
    <dbReference type="NCBI Taxonomy" id="3088"/>
    <lineage>
        <taxon>Eukaryota</taxon>
        <taxon>Viridiplantae</taxon>
        <taxon>Chlorophyta</taxon>
        <taxon>core chlorophytes</taxon>
        <taxon>Chlorophyceae</taxon>
        <taxon>CS clade</taxon>
        <taxon>Sphaeropleales</taxon>
        <taxon>Scenedesmaceae</taxon>
        <taxon>Tetradesmus</taxon>
    </lineage>
</organism>
<gene>
    <name evidence="1" type="ORF">OEZ85_002633</name>
</gene>
<dbReference type="EMBL" id="CP126212">
    <property type="protein sequence ID" value="WIA14083.1"/>
    <property type="molecule type" value="Genomic_DNA"/>
</dbReference>
<name>A0ABY8TY53_TETOB</name>
<evidence type="ECO:0000313" key="2">
    <source>
        <dbReference type="Proteomes" id="UP001244341"/>
    </source>
</evidence>
<sequence>MALQVMINQQLQETGLVRVLNAACPELVAAIKQQQQQQQPPAEAESLLCTRLLAAAVLHVLRRCILADRPAQILWDPTLALMLLPTVKLSAACMQADTGPLMPAAAAAASGDAIAAAAGDGSTAAAAAAFDDWMQLWQEDSAMGLEPICIADHLSYAIIQDYRWKPEEWPNEPSLVALLSAPELHCSWRCTQQQARSTG</sequence>
<keyword evidence="2" id="KW-1185">Reference proteome</keyword>